<organism evidence="1 2">
    <name type="scientific">Fusobacterium nucleatum subsp. polymorphum</name>
    <name type="common">Fusobacterium polymorphum</name>
    <dbReference type="NCBI Taxonomy" id="76857"/>
    <lineage>
        <taxon>Bacteria</taxon>
        <taxon>Fusobacteriati</taxon>
        <taxon>Fusobacteriota</taxon>
        <taxon>Fusobacteriia</taxon>
        <taxon>Fusobacteriales</taxon>
        <taxon>Fusobacteriaceae</taxon>
        <taxon>Fusobacterium</taxon>
    </lineage>
</organism>
<accession>A0A2C6CC02</accession>
<dbReference type="RefSeq" id="WP_098982760.1">
    <property type="nucleotide sequence ID" value="NZ_CP077116.1"/>
</dbReference>
<evidence type="ECO:0000313" key="2">
    <source>
        <dbReference type="Proteomes" id="UP000221852"/>
    </source>
</evidence>
<comment type="caution">
    <text evidence="1">The sequence shown here is derived from an EMBL/GenBank/DDBJ whole genome shotgun (WGS) entry which is preliminary data.</text>
</comment>
<reference evidence="1 2" key="1">
    <citation type="submission" date="2017-06" db="EMBL/GenBank/DDBJ databases">
        <title>Draft genome sequence of Fusobacterium nucleatum subsp. polymorphum KCOM 1330 (=ChDC F330).</title>
        <authorList>
            <person name="Kook J.-K."/>
            <person name="Park S.-N."/>
            <person name="Lim Y.K."/>
            <person name="Roh H."/>
        </authorList>
    </citation>
    <scope>NUCLEOTIDE SEQUENCE [LARGE SCALE GENOMIC DNA]</scope>
    <source>
        <strain evidence="2">KCOM 1330 (ChDC F330)</strain>
    </source>
</reference>
<protein>
    <submittedName>
        <fullName evidence="1">Uncharacterized protein</fullName>
    </submittedName>
</protein>
<gene>
    <name evidence="1" type="ORF">CBG59_12525</name>
</gene>
<proteinExistence type="predicted"/>
<dbReference type="Proteomes" id="UP000221852">
    <property type="component" value="Unassembled WGS sequence"/>
</dbReference>
<sequence length="297" mass="35150">MNRKILFLIKLFVLIFIISCNKKDEIKYNGSDILYGNVTKDMYVEEIKDEPTDLGYINKITKYGADKIKNETTRSKVFENNDLVIITNEWDKIEAHIEKANGTWRNIDLKEYINNYFNQDISEDKYLYVTNDSLFRSSGFDLRPILIFDLVMFKDKNKKEIKGHYPFVLIYNPEMTDFIPAIFENIEYPAFNKKDSRGYIKEIDFYNAAIILQYENGEFAVYNIFNLETYKDESNKLRGIFLKQVKPENFTIIGKNNLIYWKDNFDLYDLSDEVLELLGDRNNILLGESIIESKKMK</sequence>
<evidence type="ECO:0000313" key="1">
    <source>
        <dbReference type="EMBL" id="PHI14407.1"/>
    </source>
</evidence>
<name>A0A2C6CC02_FUSNP</name>
<dbReference type="EMBL" id="NIRQ01000001">
    <property type="protein sequence ID" value="PHI14407.1"/>
    <property type="molecule type" value="Genomic_DNA"/>
</dbReference>
<dbReference type="AlphaFoldDB" id="A0A2C6CC02"/>